<evidence type="ECO:0000313" key="11">
    <source>
        <dbReference type="Proteomes" id="UP000218238"/>
    </source>
</evidence>
<dbReference type="InterPro" id="IPR017900">
    <property type="entry name" value="4Fe4S_Fe_S_CS"/>
</dbReference>
<evidence type="ECO:0000256" key="1">
    <source>
        <dbReference type="ARBA" id="ARBA00001966"/>
    </source>
</evidence>
<dbReference type="GO" id="GO:0009055">
    <property type="term" value="F:electron transfer activity"/>
    <property type="evidence" value="ECO:0007669"/>
    <property type="project" value="UniProtKB-UniRule"/>
</dbReference>
<dbReference type="PROSITE" id="PS51379">
    <property type="entry name" value="4FE4S_FER_2"/>
    <property type="match status" value="2"/>
</dbReference>
<dbReference type="EMBL" id="NTFS01000442">
    <property type="protein sequence ID" value="PAX51218.1"/>
    <property type="molecule type" value="Genomic_DNA"/>
</dbReference>
<dbReference type="Proteomes" id="UP000218238">
    <property type="component" value="Unassembled WGS sequence"/>
</dbReference>
<evidence type="ECO:0000313" key="10">
    <source>
        <dbReference type="EMBL" id="PAX51218.1"/>
    </source>
</evidence>
<dbReference type="Pfam" id="PF12838">
    <property type="entry name" value="Fer4_7"/>
    <property type="match status" value="1"/>
</dbReference>
<evidence type="ECO:0000256" key="7">
    <source>
        <dbReference type="ARBA" id="ARBA00023014"/>
    </source>
</evidence>
<feature type="domain" description="4Fe-4S ferredoxin-type" evidence="9">
    <location>
        <begin position="37"/>
        <end position="67"/>
    </location>
</feature>
<evidence type="ECO:0000256" key="5">
    <source>
        <dbReference type="ARBA" id="ARBA00022982"/>
    </source>
</evidence>
<comment type="caution">
    <text evidence="10">The sequence shown here is derived from an EMBL/GenBank/DDBJ whole genome shotgun (WGS) entry which is preliminary data.</text>
</comment>
<keyword evidence="4 8" id="KW-0479">Metal-binding</keyword>
<comment type="function">
    <text evidence="8">Ferredoxins are iron-sulfur proteins that transfer electrons in a wide variety of metabolic reactions.</text>
</comment>
<evidence type="ECO:0000256" key="6">
    <source>
        <dbReference type="ARBA" id="ARBA00023004"/>
    </source>
</evidence>
<keyword evidence="2 8" id="KW-0813">Transport</keyword>
<dbReference type="PROSITE" id="PS00198">
    <property type="entry name" value="4FE4S_FER_1"/>
    <property type="match status" value="1"/>
</dbReference>
<dbReference type="PRINTS" id="PR00354">
    <property type="entry name" value="7FE8SFRDOXIN"/>
</dbReference>
<organism evidence="10 11">
    <name type="scientific">Brunnivagina elsteri CCALA 953</name>
    <dbReference type="NCBI Taxonomy" id="987040"/>
    <lineage>
        <taxon>Bacteria</taxon>
        <taxon>Bacillati</taxon>
        <taxon>Cyanobacteriota</taxon>
        <taxon>Cyanophyceae</taxon>
        <taxon>Nostocales</taxon>
        <taxon>Calotrichaceae</taxon>
        <taxon>Brunnivagina</taxon>
    </lineage>
</organism>
<evidence type="ECO:0000256" key="3">
    <source>
        <dbReference type="ARBA" id="ARBA00022485"/>
    </source>
</evidence>
<keyword evidence="5 8" id="KW-0249">Electron transport</keyword>
<dbReference type="OrthoDB" id="9798098at2"/>
<proteinExistence type="predicted"/>
<dbReference type="RefSeq" id="WP_095724420.1">
    <property type="nucleotide sequence ID" value="NZ_NTFS01000442.1"/>
</dbReference>
<keyword evidence="11" id="KW-1185">Reference proteome</keyword>
<sequence>MSHTIVTNICEGVADCVSACPVACIHQGPGKNTKGTDWYWIDFSTCIDCGICLQVCPVENAIVPEERPELQKTPS</sequence>
<dbReference type="InterPro" id="IPR017896">
    <property type="entry name" value="4Fe4S_Fe-S-bd"/>
</dbReference>
<keyword evidence="3 8" id="KW-0004">4Fe-4S</keyword>
<name>A0A2A2TC34_9CYAN</name>
<dbReference type="GO" id="GO:0046872">
    <property type="term" value="F:metal ion binding"/>
    <property type="evidence" value="ECO:0007669"/>
    <property type="project" value="UniProtKB-UniRule"/>
</dbReference>
<feature type="domain" description="4Fe-4S ferredoxin-type" evidence="9">
    <location>
        <begin position="1"/>
        <end position="30"/>
    </location>
</feature>
<protein>
    <recommendedName>
        <fullName evidence="8">Ferredoxin</fullName>
    </recommendedName>
</protein>
<dbReference type="InterPro" id="IPR000813">
    <property type="entry name" value="7Fe_ferredoxin"/>
</dbReference>
<dbReference type="Gene3D" id="3.30.70.20">
    <property type="match status" value="1"/>
</dbReference>
<comment type="cofactor">
    <cofactor evidence="1 8">
        <name>[4Fe-4S] cluster</name>
        <dbReference type="ChEBI" id="CHEBI:49883"/>
    </cofactor>
</comment>
<gene>
    <name evidence="10" type="ORF">CK510_25955</name>
</gene>
<evidence type="ECO:0000259" key="9">
    <source>
        <dbReference type="PROSITE" id="PS51379"/>
    </source>
</evidence>
<dbReference type="AlphaFoldDB" id="A0A2A2TC34"/>
<evidence type="ECO:0000256" key="8">
    <source>
        <dbReference type="RuleBase" id="RU365098"/>
    </source>
</evidence>
<reference evidence="10 11" key="1">
    <citation type="submission" date="2017-08" db="EMBL/GenBank/DDBJ databases">
        <title>Draft genome sequence of filamentous cyanobacterium Calothrix elsteri CCALA 953.</title>
        <authorList>
            <person name="Gagunashvili A.N."/>
            <person name="Elster J."/>
            <person name="Andresson O.S."/>
        </authorList>
    </citation>
    <scope>NUCLEOTIDE SEQUENCE [LARGE SCALE GENOMIC DNA]</scope>
    <source>
        <strain evidence="10 11">CCALA 953</strain>
    </source>
</reference>
<dbReference type="SUPFAM" id="SSF54862">
    <property type="entry name" value="4Fe-4S ferredoxins"/>
    <property type="match status" value="1"/>
</dbReference>
<dbReference type="GO" id="GO:0051539">
    <property type="term" value="F:4 iron, 4 sulfur cluster binding"/>
    <property type="evidence" value="ECO:0007669"/>
    <property type="project" value="UniProtKB-UniRule"/>
</dbReference>
<keyword evidence="6 8" id="KW-0408">Iron</keyword>
<keyword evidence="7 8" id="KW-0411">Iron-sulfur</keyword>
<evidence type="ECO:0000256" key="4">
    <source>
        <dbReference type="ARBA" id="ARBA00022723"/>
    </source>
</evidence>
<evidence type="ECO:0000256" key="2">
    <source>
        <dbReference type="ARBA" id="ARBA00022448"/>
    </source>
</evidence>
<accession>A0A2A2TC34</accession>